<accession>A0A557SI48</accession>
<evidence type="ECO:0000256" key="8">
    <source>
        <dbReference type="ARBA" id="ARBA00023316"/>
    </source>
</evidence>
<evidence type="ECO:0000256" key="7">
    <source>
        <dbReference type="ARBA" id="ARBA00022984"/>
    </source>
</evidence>
<dbReference type="CDD" id="cd16913">
    <property type="entry name" value="YkuD_like"/>
    <property type="match status" value="1"/>
</dbReference>
<dbReference type="OrthoDB" id="9787225at2"/>
<keyword evidence="4" id="KW-0808">Transferase</keyword>
<dbReference type="AlphaFoldDB" id="A0A557SI48"/>
<keyword evidence="7 9" id="KW-0573">Peptidoglycan synthesis</keyword>
<feature type="active site" description="Proton donor/acceptor" evidence="9">
    <location>
        <position position="203"/>
    </location>
</feature>
<evidence type="ECO:0000256" key="2">
    <source>
        <dbReference type="ARBA" id="ARBA00005992"/>
    </source>
</evidence>
<evidence type="ECO:0000313" key="12">
    <source>
        <dbReference type="Proteomes" id="UP000316649"/>
    </source>
</evidence>
<dbReference type="GO" id="GO:0005576">
    <property type="term" value="C:extracellular region"/>
    <property type="evidence" value="ECO:0007669"/>
    <property type="project" value="TreeGrafter"/>
</dbReference>
<feature type="domain" description="L,D-TPase catalytic" evidence="10">
    <location>
        <begin position="108"/>
        <end position="243"/>
    </location>
</feature>
<gene>
    <name evidence="11" type="ORF">FHP88_06575</name>
</gene>
<dbReference type="Gene3D" id="2.40.440.10">
    <property type="entry name" value="L,D-transpeptidase catalytic domain-like"/>
    <property type="match status" value="1"/>
</dbReference>
<comment type="caution">
    <text evidence="11">The sequence shown here is derived from an EMBL/GenBank/DDBJ whole genome shotgun (WGS) entry which is preliminary data.</text>
</comment>
<keyword evidence="12" id="KW-1185">Reference proteome</keyword>
<name>A0A557SI48_9GAMM</name>
<comment type="pathway">
    <text evidence="1 9">Cell wall biogenesis; peptidoglycan biosynthesis.</text>
</comment>
<dbReference type="InterPro" id="IPR018392">
    <property type="entry name" value="LysM"/>
</dbReference>
<evidence type="ECO:0000256" key="6">
    <source>
        <dbReference type="ARBA" id="ARBA00022960"/>
    </source>
</evidence>
<comment type="similarity">
    <text evidence="2">Belongs to the YkuD family.</text>
</comment>
<dbReference type="FunFam" id="2.40.440.10:FF:000002">
    <property type="entry name" value="L,D-transpeptidase ErfK/SrfK"/>
    <property type="match status" value="1"/>
</dbReference>
<dbReference type="InterPro" id="IPR050979">
    <property type="entry name" value="LD-transpeptidase"/>
</dbReference>
<feature type="active site" description="Nucleophile" evidence="9">
    <location>
        <position position="219"/>
    </location>
</feature>
<dbReference type="GO" id="GO:0018104">
    <property type="term" value="P:peptidoglycan-protein cross-linking"/>
    <property type="evidence" value="ECO:0007669"/>
    <property type="project" value="TreeGrafter"/>
</dbReference>
<dbReference type="GO" id="GO:0071555">
    <property type="term" value="P:cell wall organization"/>
    <property type="evidence" value="ECO:0007669"/>
    <property type="project" value="UniProtKB-UniRule"/>
</dbReference>
<dbReference type="UniPathway" id="UPA00219"/>
<dbReference type="Proteomes" id="UP000316649">
    <property type="component" value="Unassembled WGS sequence"/>
</dbReference>
<dbReference type="GO" id="GO:0071972">
    <property type="term" value="F:peptidoglycan L,D-transpeptidase activity"/>
    <property type="evidence" value="ECO:0007669"/>
    <property type="project" value="TreeGrafter"/>
</dbReference>
<organism evidence="11 12">
    <name type="scientific">Sedimenticola selenatireducens</name>
    <dbReference type="NCBI Taxonomy" id="191960"/>
    <lineage>
        <taxon>Bacteria</taxon>
        <taxon>Pseudomonadati</taxon>
        <taxon>Pseudomonadota</taxon>
        <taxon>Gammaproteobacteria</taxon>
        <taxon>Chromatiales</taxon>
        <taxon>Sedimenticolaceae</taxon>
        <taxon>Sedimenticola</taxon>
    </lineage>
</organism>
<dbReference type="PROSITE" id="PS52029">
    <property type="entry name" value="LD_TPASE"/>
    <property type="match status" value="1"/>
</dbReference>
<dbReference type="Pfam" id="PF03734">
    <property type="entry name" value="YkuD"/>
    <property type="match status" value="1"/>
</dbReference>
<dbReference type="CDD" id="cd00118">
    <property type="entry name" value="LysM"/>
    <property type="match status" value="1"/>
</dbReference>
<evidence type="ECO:0000259" key="10">
    <source>
        <dbReference type="PROSITE" id="PS52029"/>
    </source>
</evidence>
<keyword evidence="3" id="KW-0328">Glycosyltransferase</keyword>
<keyword evidence="6 9" id="KW-0133">Cell shape</keyword>
<reference evidence="11 12" key="1">
    <citation type="submission" date="2019-07" db="EMBL/GenBank/DDBJ databases">
        <title>The pathways for chlorine oxyanion respiration interact through the shared metabolite chlorate.</title>
        <authorList>
            <person name="Barnum T.P."/>
            <person name="Cheng Y."/>
            <person name="Hill K.A."/>
            <person name="Lucas L.N."/>
            <person name="Carlson H.K."/>
            <person name="Coates J.D."/>
        </authorList>
    </citation>
    <scope>NUCLEOTIDE SEQUENCE [LARGE SCALE GENOMIC DNA]</scope>
    <source>
        <strain evidence="11 12">BK-1</strain>
    </source>
</reference>
<evidence type="ECO:0000256" key="5">
    <source>
        <dbReference type="ARBA" id="ARBA00022801"/>
    </source>
</evidence>
<proteinExistence type="inferred from homology"/>
<dbReference type="SUPFAM" id="SSF141523">
    <property type="entry name" value="L,D-transpeptidase catalytic domain-like"/>
    <property type="match status" value="1"/>
</dbReference>
<protein>
    <submittedName>
        <fullName evidence="11">L,D-transpeptidase family protein</fullName>
    </submittedName>
</protein>
<evidence type="ECO:0000256" key="1">
    <source>
        <dbReference type="ARBA" id="ARBA00004752"/>
    </source>
</evidence>
<dbReference type="GO" id="GO:0016757">
    <property type="term" value="F:glycosyltransferase activity"/>
    <property type="evidence" value="ECO:0007669"/>
    <property type="project" value="UniProtKB-KW"/>
</dbReference>
<evidence type="ECO:0000313" key="11">
    <source>
        <dbReference type="EMBL" id="TVO77081.1"/>
    </source>
</evidence>
<keyword evidence="5" id="KW-0378">Hydrolase</keyword>
<dbReference type="PANTHER" id="PTHR30582:SF24">
    <property type="entry name" value="L,D-TRANSPEPTIDASE ERFK_SRFK-RELATED"/>
    <property type="match status" value="1"/>
</dbReference>
<keyword evidence="8 9" id="KW-0961">Cell wall biogenesis/degradation</keyword>
<dbReference type="InterPro" id="IPR005490">
    <property type="entry name" value="LD_TPept_cat_dom"/>
</dbReference>
<sequence>MSQYAYCEQPDITSVNRRLFGLTALLYSLPSLGLALSFPLPPAGNDIVGNTLQVQTRYEDTFSDIARLNDLGYAELAESNPDVDPWLPGEGTTIVLPTRFILPAGPREGIVINLAELRLYYYPKDEGRVITHPLGIGREGWSTPTGIARITRKQHKPTWRPPKSILKEHAENGDPLPAVVKPGPDNPLGEHALYLSMSGYLIHGTNKPYGVGMRVSHGCIRLYPEDIASLFEQVPVNTPVRIVNTPYKAGWEDGRLYVEAHPPLSEQRAEQGVNFTPMVRAILSAIGERDLKPDWDAMKLAAKGQRGIPVAVTSAPPTQLQQPLLSPQKNLLLSNSLEKAEIDAGTE</sequence>
<evidence type="ECO:0000256" key="9">
    <source>
        <dbReference type="PROSITE-ProRule" id="PRU01373"/>
    </source>
</evidence>
<dbReference type="EMBL" id="VMNH01000005">
    <property type="protein sequence ID" value="TVO77081.1"/>
    <property type="molecule type" value="Genomic_DNA"/>
</dbReference>
<evidence type="ECO:0000256" key="3">
    <source>
        <dbReference type="ARBA" id="ARBA00022676"/>
    </source>
</evidence>
<evidence type="ECO:0000256" key="4">
    <source>
        <dbReference type="ARBA" id="ARBA00022679"/>
    </source>
</evidence>
<dbReference type="InterPro" id="IPR038063">
    <property type="entry name" value="Transpep_catalytic_dom"/>
</dbReference>
<dbReference type="GO" id="GO:0008360">
    <property type="term" value="P:regulation of cell shape"/>
    <property type="evidence" value="ECO:0007669"/>
    <property type="project" value="UniProtKB-UniRule"/>
</dbReference>
<dbReference type="PANTHER" id="PTHR30582">
    <property type="entry name" value="L,D-TRANSPEPTIDASE"/>
    <property type="match status" value="1"/>
</dbReference>